<dbReference type="AlphaFoldDB" id="L8WQP4"/>
<organism evidence="1 2">
    <name type="scientific">Thanatephorus cucumeris (strain AG1-IA)</name>
    <name type="common">Rice sheath blight fungus</name>
    <name type="synonym">Rhizoctonia solani</name>
    <dbReference type="NCBI Taxonomy" id="983506"/>
    <lineage>
        <taxon>Eukaryota</taxon>
        <taxon>Fungi</taxon>
        <taxon>Dikarya</taxon>
        <taxon>Basidiomycota</taxon>
        <taxon>Agaricomycotina</taxon>
        <taxon>Agaricomycetes</taxon>
        <taxon>Cantharellales</taxon>
        <taxon>Ceratobasidiaceae</taxon>
        <taxon>Rhizoctonia</taxon>
        <taxon>Rhizoctonia solani AG-1</taxon>
    </lineage>
</organism>
<comment type="caution">
    <text evidence="1">The sequence shown here is derived from an EMBL/GenBank/DDBJ whole genome shotgun (WGS) entry which is preliminary data.</text>
</comment>
<gene>
    <name evidence="1" type="ORF">AG1IA_06879</name>
</gene>
<reference evidence="1 2" key="1">
    <citation type="journal article" date="2013" name="Nat. Commun.">
        <title>The evolution and pathogenic mechanisms of the rice sheath blight pathogen.</title>
        <authorList>
            <person name="Zheng A."/>
            <person name="Lin R."/>
            <person name="Xu L."/>
            <person name="Qin P."/>
            <person name="Tang C."/>
            <person name="Ai P."/>
            <person name="Zhang D."/>
            <person name="Liu Y."/>
            <person name="Sun Z."/>
            <person name="Feng H."/>
            <person name="Wang Y."/>
            <person name="Chen Y."/>
            <person name="Liang X."/>
            <person name="Fu R."/>
            <person name="Li Q."/>
            <person name="Zhang J."/>
            <person name="Yu X."/>
            <person name="Xie Z."/>
            <person name="Ding L."/>
            <person name="Guan P."/>
            <person name="Tang J."/>
            <person name="Liang Y."/>
            <person name="Wang S."/>
            <person name="Deng Q."/>
            <person name="Li S."/>
            <person name="Zhu J."/>
            <person name="Wang L."/>
            <person name="Liu H."/>
            <person name="Li P."/>
        </authorList>
    </citation>
    <scope>NUCLEOTIDE SEQUENCE [LARGE SCALE GENOMIC DNA]</scope>
    <source>
        <strain evidence="2">AG-1 IA</strain>
    </source>
</reference>
<dbReference type="Proteomes" id="UP000011668">
    <property type="component" value="Unassembled WGS sequence"/>
</dbReference>
<dbReference type="EMBL" id="AFRT01001928">
    <property type="protein sequence ID" value="ELU39088.1"/>
    <property type="molecule type" value="Genomic_DNA"/>
</dbReference>
<dbReference type="HOGENOM" id="CLU_3108067_0_0_1"/>
<accession>L8WQP4</accession>
<name>L8WQP4_THACA</name>
<keyword evidence="2" id="KW-1185">Reference proteome</keyword>
<protein>
    <submittedName>
        <fullName evidence="1">Uncharacterized protein</fullName>
    </submittedName>
</protein>
<sequence>MWCGDEAHTTELCRSQGLLLVHKAETLDKYPCVLVDNLSPQHIETPGAWRK</sequence>
<evidence type="ECO:0000313" key="1">
    <source>
        <dbReference type="EMBL" id="ELU39088.1"/>
    </source>
</evidence>
<evidence type="ECO:0000313" key="2">
    <source>
        <dbReference type="Proteomes" id="UP000011668"/>
    </source>
</evidence>
<proteinExistence type="predicted"/>